<keyword evidence="3" id="KW-1185">Reference proteome</keyword>
<gene>
    <name evidence="2" type="ORF">H9L42_01140</name>
</gene>
<evidence type="ECO:0000259" key="1">
    <source>
        <dbReference type="PROSITE" id="PS51750"/>
    </source>
</evidence>
<dbReference type="PROSITE" id="PS51750">
    <property type="entry name" value="BRO_N"/>
    <property type="match status" value="1"/>
</dbReference>
<accession>A0A923NG98</accession>
<feature type="domain" description="Bro-N" evidence="1">
    <location>
        <begin position="1"/>
        <end position="104"/>
    </location>
</feature>
<dbReference type="EMBL" id="JACRYT010000001">
    <property type="protein sequence ID" value="MBC6678438.1"/>
    <property type="molecule type" value="Genomic_DNA"/>
</dbReference>
<proteinExistence type="predicted"/>
<sequence length="245" mass="27980">MNQMEIFKNPEFGSIRVVEENGRYLFCGTDVAAALGYSNPRDALRRHCKGVVKRDTLTDGGPQQLSFIPEGDVYRLIVHSRLPSAERFERWVFDEVLPSIRRQGAYITPEMLWKAATTPEALMKLCSDLLAEREKNAVLLETNAKLQGKAFYFDAFIKAGRCTNLRITAKELDVPERRFVRFLLNERFVYRSPSGCVLPYAKPENEGLFCVKDFYSNGYLGAYTLVTPEGKRLFATLRDQILMTV</sequence>
<dbReference type="InterPro" id="IPR003497">
    <property type="entry name" value="BRO_N_domain"/>
</dbReference>
<dbReference type="Proteomes" id="UP000602647">
    <property type="component" value="Unassembled WGS sequence"/>
</dbReference>
<dbReference type="InterPro" id="IPR005039">
    <property type="entry name" value="Ant_C"/>
</dbReference>
<evidence type="ECO:0000313" key="2">
    <source>
        <dbReference type="EMBL" id="MBC6678438.1"/>
    </source>
</evidence>
<reference evidence="2" key="1">
    <citation type="submission" date="2020-08" db="EMBL/GenBank/DDBJ databases">
        <title>Genome public.</title>
        <authorList>
            <person name="Liu C."/>
            <person name="Sun Q."/>
        </authorList>
    </citation>
    <scope>NUCLEOTIDE SEQUENCE</scope>
    <source>
        <strain evidence="2">BX12</strain>
    </source>
</reference>
<dbReference type="AlphaFoldDB" id="A0A923NG98"/>
<dbReference type="GO" id="GO:0003677">
    <property type="term" value="F:DNA binding"/>
    <property type="evidence" value="ECO:0007669"/>
    <property type="project" value="InterPro"/>
</dbReference>
<dbReference type="PANTHER" id="PTHR36180:SF2">
    <property type="entry name" value="BRO FAMILY PROTEIN"/>
    <property type="match status" value="1"/>
</dbReference>
<name>A0A923NG98_9FIRM</name>
<dbReference type="Pfam" id="PF03374">
    <property type="entry name" value="ANT"/>
    <property type="match status" value="1"/>
</dbReference>
<protein>
    <submittedName>
        <fullName evidence="2">Phage antirepressor KilAC domain-containing protein</fullName>
    </submittedName>
</protein>
<dbReference type="Pfam" id="PF02498">
    <property type="entry name" value="Bro-N"/>
    <property type="match status" value="1"/>
</dbReference>
<dbReference type="PANTHER" id="PTHR36180">
    <property type="entry name" value="DNA-BINDING PROTEIN-RELATED-RELATED"/>
    <property type="match status" value="1"/>
</dbReference>
<comment type="caution">
    <text evidence="2">The sequence shown here is derived from an EMBL/GenBank/DDBJ whole genome shotgun (WGS) entry which is preliminary data.</text>
</comment>
<organism evidence="2 3">
    <name type="scientific">Zhenpiania hominis</name>
    <dbReference type="NCBI Taxonomy" id="2763644"/>
    <lineage>
        <taxon>Bacteria</taxon>
        <taxon>Bacillati</taxon>
        <taxon>Bacillota</taxon>
        <taxon>Clostridia</taxon>
        <taxon>Peptostreptococcales</taxon>
        <taxon>Anaerovoracaceae</taxon>
        <taxon>Zhenpiania</taxon>
    </lineage>
</organism>
<dbReference type="RefSeq" id="WP_187301630.1">
    <property type="nucleotide sequence ID" value="NZ_JACRYT010000001.1"/>
</dbReference>
<evidence type="ECO:0000313" key="3">
    <source>
        <dbReference type="Proteomes" id="UP000602647"/>
    </source>
</evidence>
<dbReference type="SMART" id="SM01040">
    <property type="entry name" value="Bro-N"/>
    <property type="match status" value="1"/>
</dbReference>